<dbReference type="PANTHER" id="PTHR48095">
    <property type="entry name" value="PYRUVATE CARBOXYLASE SUBUNIT A"/>
    <property type="match status" value="1"/>
</dbReference>
<dbReference type="InterPro" id="IPR011764">
    <property type="entry name" value="Biotin_carboxylation_dom"/>
</dbReference>
<dbReference type="Pfam" id="PF02786">
    <property type="entry name" value="CPSase_L_D2"/>
    <property type="match status" value="1"/>
</dbReference>
<reference evidence="10" key="2">
    <citation type="submission" date="2020-09" db="EMBL/GenBank/DDBJ databases">
        <authorList>
            <person name="Sun Q."/>
            <person name="Kim S."/>
        </authorList>
    </citation>
    <scope>NUCLEOTIDE SEQUENCE</scope>
    <source>
        <strain evidence="10">KCTC 32255</strain>
    </source>
</reference>
<evidence type="ECO:0000256" key="3">
    <source>
        <dbReference type="ARBA" id="ARBA00022598"/>
    </source>
</evidence>
<dbReference type="PROSITE" id="PS50979">
    <property type="entry name" value="BC"/>
    <property type="match status" value="1"/>
</dbReference>
<keyword evidence="5 7" id="KW-0067">ATP-binding</keyword>
<comment type="catalytic activity">
    <reaction evidence="6">
        <text>N(6)-biotinyl-L-lysyl-[protein] + hydrogencarbonate + ATP = N(6)-carboxybiotinyl-L-lysyl-[protein] + ADP + phosphate + H(+)</text>
        <dbReference type="Rhea" id="RHEA:13501"/>
        <dbReference type="Rhea" id="RHEA-COMP:10505"/>
        <dbReference type="Rhea" id="RHEA-COMP:10506"/>
        <dbReference type="ChEBI" id="CHEBI:15378"/>
        <dbReference type="ChEBI" id="CHEBI:17544"/>
        <dbReference type="ChEBI" id="CHEBI:30616"/>
        <dbReference type="ChEBI" id="CHEBI:43474"/>
        <dbReference type="ChEBI" id="CHEBI:83144"/>
        <dbReference type="ChEBI" id="CHEBI:83145"/>
        <dbReference type="ChEBI" id="CHEBI:456216"/>
        <dbReference type="EC" id="6.3.4.14"/>
    </reaction>
</comment>
<name>A0A918UEY4_9SPHN</name>
<dbReference type="InterPro" id="IPR005481">
    <property type="entry name" value="BC-like_N"/>
</dbReference>
<dbReference type="InterPro" id="IPR051602">
    <property type="entry name" value="ACC_Biotin_Carboxylase"/>
</dbReference>
<evidence type="ECO:0000256" key="6">
    <source>
        <dbReference type="ARBA" id="ARBA00048600"/>
    </source>
</evidence>
<evidence type="ECO:0000313" key="11">
    <source>
        <dbReference type="Proteomes" id="UP000648075"/>
    </source>
</evidence>
<dbReference type="FunFam" id="3.30.1490.20:FF:000003">
    <property type="entry name" value="acetyl-CoA carboxylase isoform X1"/>
    <property type="match status" value="1"/>
</dbReference>
<dbReference type="InterPro" id="IPR016185">
    <property type="entry name" value="PreATP-grasp_dom_sf"/>
</dbReference>
<dbReference type="EC" id="6.3.4.14" evidence="2"/>
<evidence type="ECO:0000259" key="9">
    <source>
        <dbReference type="PROSITE" id="PS50979"/>
    </source>
</evidence>
<evidence type="ECO:0000256" key="7">
    <source>
        <dbReference type="PROSITE-ProRule" id="PRU00409"/>
    </source>
</evidence>
<evidence type="ECO:0000313" key="10">
    <source>
        <dbReference type="EMBL" id="GGY98896.1"/>
    </source>
</evidence>
<reference evidence="10" key="1">
    <citation type="journal article" date="2014" name="Int. J. Syst. Evol. Microbiol.">
        <title>Complete genome sequence of Corynebacterium casei LMG S-19264T (=DSM 44701T), isolated from a smear-ripened cheese.</title>
        <authorList>
            <consortium name="US DOE Joint Genome Institute (JGI-PGF)"/>
            <person name="Walter F."/>
            <person name="Albersmeier A."/>
            <person name="Kalinowski J."/>
            <person name="Ruckert C."/>
        </authorList>
    </citation>
    <scope>NUCLEOTIDE SEQUENCE</scope>
    <source>
        <strain evidence="10">KCTC 32255</strain>
    </source>
</reference>
<dbReference type="RefSeq" id="WP_189620266.1">
    <property type="nucleotide sequence ID" value="NZ_BMZA01000003.1"/>
</dbReference>
<evidence type="ECO:0000256" key="5">
    <source>
        <dbReference type="ARBA" id="ARBA00022840"/>
    </source>
</evidence>
<dbReference type="PROSITE" id="PS00866">
    <property type="entry name" value="CPSASE_1"/>
    <property type="match status" value="1"/>
</dbReference>
<evidence type="ECO:0000256" key="1">
    <source>
        <dbReference type="ARBA" id="ARBA00003761"/>
    </source>
</evidence>
<protein>
    <recommendedName>
        <fullName evidence="2">biotin carboxylase</fullName>
        <ecNumber evidence="2">6.3.4.14</ecNumber>
    </recommendedName>
</protein>
<keyword evidence="4 7" id="KW-0547">Nucleotide-binding</keyword>
<gene>
    <name evidence="10" type="primary">accC</name>
    <name evidence="10" type="ORF">GCM10011614_12270</name>
</gene>
<comment type="caution">
    <text evidence="10">The sequence shown here is derived from an EMBL/GenBank/DDBJ whole genome shotgun (WGS) entry which is preliminary data.</text>
</comment>
<proteinExistence type="predicted"/>
<accession>A0A918UEY4</accession>
<evidence type="ECO:0000256" key="4">
    <source>
        <dbReference type="ARBA" id="ARBA00022741"/>
    </source>
</evidence>
<dbReference type="InterPro" id="IPR011054">
    <property type="entry name" value="Rudment_hybrid_motif"/>
</dbReference>
<evidence type="ECO:0000256" key="2">
    <source>
        <dbReference type="ARBA" id="ARBA00013263"/>
    </source>
</evidence>
<dbReference type="AlphaFoldDB" id="A0A918UEY4"/>
<keyword evidence="11" id="KW-1185">Reference proteome</keyword>
<dbReference type="InterPro" id="IPR011761">
    <property type="entry name" value="ATP-grasp"/>
</dbReference>
<dbReference type="SUPFAM" id="SSF56059">
    <property type="entry name" value="Glutathione synthetase ATP-binding domain-like"/>
    <property type="match status" value="1"/>
</dbReference>
<dbReference type="Proteomes" id="UP000648075">
    <property type="component" value="Unassembled WGS sequence"/>
</dbReference>
<organism evidence="10 11">
    <name type="scientific">Novosphingobium colocasiae</name>
    <dbReference type="NCBI Taxonomy" id="1256513"/>
    <lineage>
        <taxon>Bacteria</taxon>
        <taxon>Pseudomonadati</taxon>
        <taxon>Pseudomonadota</taxon>
        <taxon>Alphaproteobacteria</taxon>
        <taxon>Sphingomonadales</taxon>
        <taxon>Sphingomonadaceae</taxon>
        <taxon>Novosphingobium</taxon>
    </lineage>
</organism>
<dbReference type="Gene3D" id="3.30.470.20">
    <property type="entry name" value="ATP-grasp fold, B domain"/>
    <property type="match status" value="1"/>
</dbReference>
<dbReference type="InterPro" id="IPR005479">
    <property type="entry name" value="CPAse_ATP-bd"/>
</dbReference>
<dbReference type="Pfam" id="PF02785">
    <property type="entry name" value="Biotin_carb_C"/>
    <property type="match status" value="1"/>
</dbReference>
<dbReference type="SUPFAM" id="SSF52440">
    <property type="entry name" value="PreATP-grasp domain"/>
    <property type="match status" value="1"/>
</dbReference>
<dbReference type="PROSITE" id="PS50975">
    <property type="entry name" value="ATP_GRASP"/>
    <property type="match status" value="1"/>
</dbReference>
<dbReference type="SMART" id="SM00878">
    <property type="entry name" value="Biotin_carb_C"/>
    <property type="match status" value="1"/>
</dbReference>
<dbReference type="Pfam" id="PF00289">
    <property type="entry name" value="Biotin_carb_N"/>
    <property type="match status" value="1"/>
</dbReference>
<dbReference type="GO" id="GO:0046872">
    <property type="term" value="F:metal ion binding"/>
    <property type="evidence" value="ECO:0007669"/>
    <property type="project" value="InterPro"/>
</dbReference>
<feature type="domain" description="Biotin carboxylation" evidence="9">
    <location>
        <begin position="2"/>
        <end position="447"/>
    </location>
</feature>
<evidence type="ECO:0000259" key="8">
    <source>
        <dbReference type="PROSITE" id="PS50975"/>
    </source>
</evidence>
<comment type="function">
    <text evidence="1">This protein is a component of the acetyl coenzyme A carboxylase complex; first, biotin carboxylase catalyzes the carboxylation of the carrier protein and then the transcarboxylase transfers the carboxyl group to form malonyl-CoA.</text>
</comment>
<sequence>MAVSRLFIANRGEIALRIVHAAQALDIETVVGISEADQGSAAATLADRALLLGPGPAVHSYLDPRLVVHAAKAAGCDALHPGYGFLSERAILPRLCADHGIAFVGPEPDMIDALGDKLRARAMAKAAGVPLVPGSEEIASAADARREADRIGYPVLLKASAGGGGRGMVIANNAEEAEAGFHKASAEALAAFNDGTLFMERFVPEARHVEVQLMGDGTGKVVHFGERDCSVQRRYQKLVEEAPCTAMPDQVRRQLHEAAVALASSVRYSNAGTAEFLYDVKREEVYFIEVNARIQVEHPVSEMVTGFDLVAEQIRIAGGAALSVSQDDIALTGHAIECRINAEDVGKGFIPVPGRITGWQPPQGEGIRLDSHMAQGAVIPPFYDSMIGKLIVHGKDRAEAVSRLTDALDAFVVEGVPTTLGLHRAIVRHPDFIENRIHTRWLEQVLLADGVPATE</sequence>
<feature type="domain" description="ATP-grasp" evidence="8">
    <location>
        <begin position="121"/>
        <end position="318"/>
    </location>
</feature>
<dbReference type="GO" id="GO:0005524">
    <property type="term" value="F:ATP binding"/>
    <property type="evidence" value="ECO:0007669"/>
    <property type="project" value="UniProtKB-UniRule"/>
</dbReference>
<dbReference type="PROSITE" id="PS00867">
    <property type="entry name" value="CPSASE_2"/>
    <property type="match status" value="1"/>
</dbReference>
<keyword evidence="3" id="KW-0436">Ligase</keyword>
<dbReference type="SUPFAM" id="SSF51246">
    <property type="entry name" value="Rudiment single hybrid motif"/>
    <property type="match status" value="1"/>
</dbReference>
<dbReference type="InterPro" id="IPR005482">
    <property type="entry name" value="Biotin_COase_C"/>
</dbReference>
<dbReference type="GO" id="GO:0004075">
    <property type="term" value="F:biotin carboxylase activity"/>
    <property type="evidence" value="ECO:0007669"/>
    <property type="project" value="UniProtKB-EC"/>
</dbReference>
<dbReference type="EMBL" id="BMZA01000003">
    <property type="protein sequence ID" value="GGY98896.1"/>
    <property type="molecule type" value="Genomic_DNA"/>
</dbReference>
<dbReference type="PANTHER" id="PTHR48095:SF2">
    <property type="entry name" value="BIOTIN CARBOXYLASE, CHLOROPLASTIC"/>
    <property type="match status" value="1"/>
</dbReference>